<evidence type="ECO:0000256" key="4">
    <source>
        <dbReference type="ARBA" id="ARBA00022670"/>
    </source>
</evidence>
<keyword evidence="5 6" id="KW-0378">Hydrolase</keyword>
<comment type="subcellular location">
    <subcellularLocation>
        <location evidence="7">Membrane</location>
        <topology evidence="7">Single-pass type II membrane protein</topology>
    </subcellularLocation>
</comment>
<dbReference type="SUPFAM" id="SSF51306">
    <property type="entry name" value="LexA/Signal peptidase"/>
    <property type="match status" value="1"/>
</dbReference>
<evidence type="ECO:0000256" key="3">
    <source>
        <dbReference type="ARBA" id="ARBA00013208"/>
    </source>
</evidence>
<organism evidence="9 10">
    <name type="scientific">Candidatus Vampirococcus lugosii</name>
    <dbReference type="NCBI Taxonomy" id="2789015"/>
    <lineage>
        <taxon>Bacteria</taxon>
        <taxon>Candidatus Absconditibacteriota</taxon>
        <taxon>Vampirococcus</taxon>
    </lineage>
</organism>
<dbReference type="PANTHER" id="PTHR43390:SF1">
    <property type="entry name" value="CHLOROPLAST PROCESSING PEPTIDASE"/>
    <property type="match status" value="1"/>
</dbReference>
<keyword evidence="6" id="KW-0472">Membrane</keyword>
<dbReference type="EC" id="3.4.21.89" evidence="3 6"/>
<dbReference type="Pfam" id="PF10502">
    <property type="entry name" value="Peptidase_S26"/>
    <property type="match status" value="1"/>
</dbReference>
<accession>A0ABS5QLF7</accession>
<comment type="catalytic activity">
    <reaction evidence="1 6">
        <text>Cleavage of hydrophobic, N-terminal signal or leader sequences from secreted and periplasmic proteins.</text>
        <dbReference type="EC" id="3.4.21.89"/>
    </reaction>
</comment>
<comment type="caution">
    <text evidence="9">The sequence shown here is derived from an EMBL/GenBank/DDBJ whole genome shotgun (WGS) entry which is preliminary data.</text>
</comment>
<dbReference type="CDD" id="cd06530">
    <property type="entry name" value="S26_SPase_I"/>
    <property type="match status" value="1"/>
</dbReference>
<gene>
    <name evidence="9" type="ORF">VAMP_11n178</name>
</gene>
<evidence type="ECO:0000256" key="5">
    <source>
        <dbReference type="ARBA" id="ARBA00022801"/>
    </source>
</evidence>
<evidence type="ECO:0000259" key="8">
    <source>
        <dbReference type="Pfam" id="PF10502"/>
    </source>
</evidence>
<feature type="domain" description="Peptidase S26" evidence="8">
    <location>
        <begin position="29"/>
        <end position="204"/>
    </location>
</feature>
<keyword evidence="6" id="KW-1133">Transmembrane helix</keyword>
<proteinExistence type="inferred from homology"/>
<evidence type="ECO:0000256" key="1">
    <source>
        <dbReference type="ARBA" id="ARBA00000677"/>
    </source>
</evidence>
<evidence type="ECO:0000256" key="7">
    <source>
        <dbReference type="RuleBase" id="RU362042"/>
    </source>
</evidence>
<reference evidence="9 10" key="1">
    <citation type="journal article" date="2021" name="Nat. Commun.">
        <title>Reductive evolution and unique predatory mode in the CPR bacterium Vampirococcus lugosii.</title>
        <authorList>
            <person name="Moreira D."/>
            <person name="Zivanovic Y."/>
            <person name="Lopez-Archilla A.I."/>
            <person name="Iniesto M."/>
            <person name="Lopez-Garcia P."/>
        </authorList>
    </citation>
    <scope>NUCLEOTIDE SEQUENCE [LARGE SCALE GENOMIC DNA]</scope>
    <source>
        <strain evidence="9">Chiprana</strain>
    </source>
</reference>
<name>A0ABS5QLF7_9BACT</name>
<keyword evidence="10" id="KW-1185">Reference proteome</keyword>
<dbReference type="InterPro" id="IPR036286">
    <property type="entry name" value="LexA/Signal_pep-like_sf"/>
</dbReference>
<protein>
    <recommendedName>
        <fullName evidence="3 6">Signal peptidase I</fullName>
        <ecNumber evidence="3 6">3.4.21.89</ecNumber>
    </recommendedName>
</protein>
<dbReference type="PROSITE" id="PS00761">
    <property type="entry name" value="SPASE_I_3"/>
    <property type="match status" value="1"/>
</dbReference>
<evidence type="ECO:0000313" key="9">
    <source>
        <dbReference type="EMBL" id="MBS8121613.1"/>
    </source>
</evidence>
<evidence type="ECO:0000256" key="2">
    <source>
        <dbReference type="ARBA" id="ARBA00009370"/>
    </source>
</evidence>
<dbReference type="GO" id="GO:0009003">
    <property type="term" value="F:signal peptidase activity"/>
    <property type="evidence" value="ECO:0007669"/>
    <property type="project" value="UniProtKB-EC"/>
</dbReference>
<dbReference type="InterPro" id="IPR019756">
    <property type="entry name" value="Pept_S26A_signal_pept_1_Ser-AS"/>
</dbReference>
<dbReference type="InterPro" id="IPR019758">
    <property type="entry name" value="Pept_S26A_signal_pept_1_CS"/>
</dbReference>
<feature type="transmembrane region" description="Helical" evidence="6">
    <location>
        <begin position="23"/>
        <end position="48"/>
    </location>
</feature>
<dbReference type="RefSeq" id="WP_213348326.1">
    <property type="nucleotide sequence ID" value="NZ_JAEDAM010000007.1"/>
</dbReference>
<dbReference type="PRINTS" id="PR00727">
    <property type="entry name" value="LEADERPTASE"/>
</dbReference>
<comment type="similarity">
    <text evidence="2 7">Belongs to the peptidase S26 family.</text>
</comment>
<sequence>MHDNEIVDIIENNERKERTLKSFLIDIFDIIAFLVFVLGIVLIIRIFLFNPFTVVGKSMDPTFKESDFIVVNKFSPRFSDYQRGDIVVFLPPSRSINYIKRIVGMPGETVKLIDGYVYICDNNDGGGENCYKLDEPYLVNEGNTFAECGIDEFEVSSGSYYVLGDNRQESTDSRCCFGVGCFSDDSQDHLLTKEDILGKVSIRIFPDFSTFN</sequence>
<dbReference type="NCBIfam" id="TIGR02227">
    <property type="entry name" value="sigpep_I_bact"/>
    <property type="match status" value="1"/>
</dbReference>
<dbReference type="PANTHER" id="PTHR43390">
    <property type="entry name" value="SIGNAL PEPTIDASE I"/>
    <property type="match status" value="1"/>
</dbReference>
<dbReference type="InterPro" id="IPR019533">
    <property type="entry name" value="Peptidase_S26"/>
</dbReference>
<dbReference type="PROSITE" id="PS00760">
    <property type="entry name" value="SPASE_I_2"/>
    <property type="match status" value="1"/>
</dbReference>
<dbReference type="Proteomes" id="UP000680365">
    <property type="component" value="Unassembled WGS sequence"/>
</dbReference>
<dbReference type="PROSITE" id="PS00501">
    <property type="entry name" value="SPASE_I_1"/>
    <property type="match status" value="1"/>
</dbReference>
<keyword evidence="4 6" id="KW-0645">Protease</keyword>
<dbReference type="InterPro" id="IPR019757">
    <property type="entry name" value="Pept_S26A_signal_pept_1_Lys-AS"/>
</dbReference>
<evidence type="ECO:0000256" key="6">
    <source>
        <dbReference type="RuleBase" id="RU003993"/>
    </source>
</evidence>
<dbReference type="Gene3D" id="2.10.109.10">
    <property type="entry name" value="Umud Fragment, subunit A"/>
    <property type="match status" value="1"/>
</dbReference>
<keyword evidence="6" id="KW-0812">Transmembrane</keyword>
<dbReference type="EMBL" id="JAEDAM010000007">
    <property type="protein sequence ID" value="MBS8121613.1"/>
    <property type="molecule type" value="Genomic_DNA"/>
</dbReference>
<dbReference type="InterPro" id="IPR000223">
    <property type="entry name" value="Pept_S26A_signal_pept_1"/>
</dbReference>
<evidence type="ECO:0000313" key="10">
    <source>
        <dbReference type="Proteomes" id="UP000680365"/>
    </source>
</evidence>